<name>W2XS79_PHYNI</name>
<dbReference type="Proteomes" id="UP000018958">
    <property type="component" value="Unassembled WGS sequence"/>
</dbReference>
<gene>
    <name evidence="1" type="ORF">F441_02270</name>
</gene>
<comment type="caution">
    <text evidence="1">The sequence shown here is derived from an EMBL/GenBank/DDBJ whole genome shotgun (WGS) entry which is preliminary data.</text>
</comment>
<evidence type="ECO:0000313" key="2">
    <source>
        <dbReference type="Proteomes" id="UP000018958"/>
    </source>
</evidence>
<reference evidence="1 2" key="1">
    <citation type="submission" date="2013-11" db="EMBL/GenBank/DDBJ databases">
        <title>The Genome Sequence of Phytophthora parasitica CJ01A1.</title>
        <authorList>
            <consortium name="The Broad Institute Genomics Platform"/>
            <person name="Russ C."/>
            <person name="Tyler B."/>
            <person name="Panabieres F."/>
            <person name="Shan W."/>
            <person name="Tripathy S."/>
            <person name="Grunwald N."/>
            <person name="Machado M."/>
            <person name="Johnson C.S."/>
            <person name="Walker B."/>
            <person name="Young S.K."/>
            <person name="Zeng Q."/>
            <person name="Gargeya S."/>
            <person name="Fitzgerald M."/>
            <person name="Haas B."/>
            <person name="Abouelleil A."/>
            <person name="Allen A.W."/>
            <person name="Alvarado L."/>
            <person name="Arachchi H.M."/>
            <person name="Berlin A.M."/>
            <person name="Chapman S.B."/>
            <person name="Gainer-Dewar J."/>
            <person name="Goldberg J."/>
            <person name="Griggs A."/>
            <person name="Gujja S."/>
            <person name="Hansen M."/>
            <person name="Howarth C."/>
            <person name="Imamovic A."/>
            <person name="Ireland A."/>
            <person name="Larimer J."/>
            <person name="McCowan C."/>
            <person name="Murphy C."/>
            <person name="Pearson M."/>
            <person name="Poon T.W."/>
            <person name="Priest M."/>
            <person name="Roberts A."/>
            <person name="Saif S."/>
            <person name="Shea T."/>
            <person name="Sisk P."/>
            <person name="Sykes S."/>
            <person name="Wortman J."/>
            <person name="Nusbaum C."/>
            <person name="Birren B."/>
        </authorList>
    </citation>
    <scope>NUCLEOTIDE SEQUENCE [LARGE SCALE GENOMIC DNA]</scope>
    <source>
        <strain evidence="1 2">CJ01A1</strain>
    </source>
</reference>
<accession>W2XS79</accession>
<sequence>MRVCKRGATEHDDEGLVVTACGKARAEKLTDVYYAAEDDKRVVAAKTDESVAFDHELLRNMLVWRGSVDTWSKGTLLEFHKRLGHLTFGAIERLVCDWSSGIELTDHKRTCELLNLCSGYADKEHQVSKDMREHFPIGKIGGGICLNLNGPMTPQSAQQRNFCRGFLARTKDAAAKQFGHLLVLF</sequence>
<evidence type="ECO:0000313" key="1">
    <source>
        <dbReference type="EMBL" id="ETP24789.1"/>
    </source>
</evidence>
<dbReference type="EMBL" id="ANIX01000466">
    <property type="protein sequence ID" value="ETP24789.1"/>
    <property type="molecule type" value="Genomic_DNA"/>
</dbReference>
<proteinExistence type="predicted"/>
<dbReference type="OrthoDB" id="117847at2759"/>
<dbReference type="AlphaFoldDB" id="W2XS79"/>
<protein>
    <recommendedName>
        <fullName evidence="3">GAG-pre-integrase domain-containing protein</fullName>
    </recommendedName>
</protein>
<organism evidence="1 2">
    <name type="scientific">Phytophthora nicotianae CJ01A1</name>
    <dbReference type="NCBI Taxonomy" id="1317063"/>
    <lineage>
        <taxon>Eukaryota</taxon>
        <taxon>Sar</taxon>
        <taxon>Stramenopiles</taxon>
        <taxon>Oomycota</taxon>
        <taxon>Peronosporomycetes</taxon>
        <taxon>Peronosporales</taxon>
        <taxon>Peronosporaceae</taxon>
        <taxon>Phytophthora</taxon>
    </lineage>
</organism>
<evidence type="ECO:0008006" key="3">
    <source>
        <dbReference type="Google" id="ProtNLM"/>
    </source>
</evidence>